<evidence type="ECO:0000256" key="1">
    <source>
        <dbReference type="SAM" id="SignalP"/>
    </source>
</evidence>
<evidence type="ECO:0000259" key="2">
    <source>
        <dbReference type="SMART" id="SM00912"/>
    </source>
</evidence>
<proteinExistence type="predicted"/>
<dbReference type="Gene3D" id="2.160.20.10">
    <property type="entry name" value="Single-stranded right-handed beta-helix, Pectin lyase-like"/>
    <property type="match status" value="2"/>
</dbReference>
<dbReference type="SMART" id="SM00912">
    <property type="entry name" value="Haemagg_act"/>
    <property type="match status" value="1"/>
</dbReference>
<name>A0A2S7XQA7_9GAMM</name>
<dbReference type="InterPro" id="IPR008638">
    <property type="entry name" value="FhaB/CdiA-like_TPS"/>
</dbReference>
<dbReference type="Pfam" id="PF05860">
    <property type="entry name" value="TPS"/>
    <property type="match status" value="1"/>
</dbReference>
<dbReference type="NCBIfam" id="TIGR01901">
    <property type="entry name" value="adhes_NPXG"/>
    <property type="match status" value="1"/>
</dbReference>
<keyword evidence="4" id="KW-1185">Reference proteome</keyword>
<dbReference type="SUPFAM" id="SSF51126">
    <property type="entry name" value="Pectin lyase-like"/>
    <property type="match status" value="1"/>
</dbReference>
<gene>
    <name evidence="3" type="ORF">CXB77_16035</name>
</gene>
<evidence type="ECO:0000313" key="4">
    <source>
        <dbReference type="Proteomes" id="UP000239936"/>
    </source>
</evidence>
<dbReference type="InterPro" id="IPR012334">
    <property type="entry name" value="Pectin_lyas_fold"/>
</dbReference>
<feature type="domain" description="Filamentous haemagglutinin FhaB/tRNA nuclease CdiA-like TPS" evidence="2">
    <location>
        <begin position="25"/>
        <end position="139"/>
    </location>
</feature>
<dbReference type="InterPro" id="IPR011050">
    <property type="entry name" value="Pectin_lyase_fold/virulence"/>
</dbReference>
<feature type="chain" id="PRO_5015546895" description="Filamentous haemagglutinin FhaB/tRNA nuclease CdiA-like TPS domain-containing protein" evidence="1">
    <location>
        <begin position="23"/>
        <end position="1096"/>
    </location>
</feature>
<dbReference type="OrthoDB" id="5563402at2"/>
<dbReference type="EMBL" id="PPGH01000037">
    <property type="protein sequence ID" value="PQJ95612.1"/>
    <property type="molecule type" value="Genomic_DNA"/>
</dbReference>
<sequence>MNKQLCVVSFGIALFSTSICLAQITTDGSVGPRQTLTGADMQIGAELGSTRGSNLFHSFQQFDIPTGHSATFTGPDKIQNVISRVTGGKTSNIDGQLRSKVGKADVYLINPSGVVMGANASVDVPAALHLSTADEVRFSDGSRYSARDSASSSLTVAAPESFGFLSPQPAKLTVNGSQLSVKAGKQMTLSGGDVTITGSVDKPAKMTAPGGTIRIESVGKTGKAVAVNQPSATPGSGKVTVKNARIETSGDGGGAVVVRAGSADLIESTLAADNQGAANPIGGVDLSIANALTLSATRVQGNSFANGASGGVRVHAGDLTIRQDGAETLTGVMSEVEPEATGAAGGVSITVDGMLEMRGAVGIESSTFGAGNGGMVVVNANELLMDGEGVNIFYRGAEFIAGIATEVTPNASGNAGNLSVTVTNTLSVLNSGSLSSSTVGSGNAGVFTVRAGNLSLDGVQAFLGTAAGIGSTGQAGDMIVAVDGLLEVLNGALILSGTFSDSNSGSLFISAKNARIGGCHSFGYCSGITSNAYPGSNGNAGTINLTLSGLLEVFDGAAITTFSMGAGNAGTINVMVENLRVDGTEKPDWFTGMNSAAYPGSTGQAGSINLTINRSIEVLNGAAIGTSTYSVGNAGSIVVKSKSMRLDADGNLSHLIGIGSTAEFGSNGNAGTVSLDIDGLLEILNGAEISSSIFGGTGNAGTVTVQADELRLDGQFSAVMSSANIGSAGNAGAVNLNVNGLLKVFNGAKISTSTWSTGEAGDVLIIAKEAQLDGGGATDSITTIYSDAYSTSIGNAGTVTLNIDGLLEVRNGAAISTNAWAVGDAGTVTLHVGDLLLDGTNSLISSRALESATGNVGNINVIADELTINNSAQISIAALQTLPDPSTARADGFIHVTANQLKLNNSFITSESSSNVPASAIQIDSGYLWLRNSQITTSANTGNGGDILLNPKYLILEGGFIQANTGGTGAKGGDIRVNSDTLIASQRLLAVGGNERQTFIAGNNRNIIQAAAPGGEQGNINILALNLDISASVVPPSAPFGDPNDLLADICRMVNGSLASSLIDRGNGGVPVDSSAPVAVSLGGARLDRILNHAPE</sequence>
<dbReference type="AlphaFoldDB" id="A0A2S7XQA7"/>
<protein>
    <recommendedName>
        <fullName evidence="2">Filamentous haemagglutinin FhaB/tRNA nuclease CdiA-like TPS domain-containing protein</fullName>
    </recommendedName>
</protein>
<dbReference type="RefSeq" id="WP_105074632.1">
    <property type="nucleotide sequence ID" value="NZ_PPGH01000037.1"/>
</dbReference>
<feature type="signal peptide" evidence="1">
    <location>
        <begin position="1"/>
        <end position="22"/>
    </location>
</feature>
<accession>A0A2S7XQA7</accession>
<organism evidence="3 4">
    <name type="scientific">Chromatium okenii</name>
    <dbReference type="NCBI Taxonomy" id="61644"/>
    <lineage>
        <taxon>Bacteria</taxon>
        <taxon>Pseudomonadati</taxon>
        <taxon>Pseudomonadota</taxon>
        <taxon>Gammaproteobacteria</taxon>
        <taxon>Chromatiales</taxon>
        <taxon>Chromatiaceae</taxon>
        <taxon>Chromatium</taxon>
    </lineage>
</organism>
<keyword evidence="1" id="KW-0732">Signal</keyword>
<evidence type="ECO:0000313" key="3">
    <source>
        <dbReference type="EMBL" id="PQJ95612.1"/>
    </source>
</evidence>
<dbReference type="Proteomes" id="UP000239936">
    <property type="component" value="Unassembled WGS sequence"/>
</dbReference>
<reference evidence="3 4" key="1">
    <citation type="submission" date="2018-01" db="EMBL/GenBank/DDBJ databases">
        <title>The complete genome sequence of Chromatium okenii LaCa, a purple sulfur bacterium with a turbulent life.</title>
        <authorList>
            <person name="Luedin S.M."/>
            <person name="Liechti N."/>
            <person name="Storelli N."/>
            <person name="Danza F."/>
            <person name="Wittwer M."/>
            <person name="Pothier J.F."/>
            <person name="Tonolla M.A."/>
        </authorList>
    </citation>
    <scope>NUCLEOTIDE SEQUENCE [LARGE SCALE GENOMIC DNA]</scope>
    <source>
        <strain evidence="3 4">LaCa</strain>
    </source>
</reference>
<comment type="caution">
    <text evidence="3">The sequence shown here is derived from an EMBL/GenBank/DDBJ whole genome shotgun (WGS) entry which is preliminary data.</text>
</comment>